<feature type="region of interest" description="Disordered" evidence="1">
    <location>
        <begin position="1"/>
        <end position="20"/>
    </location>
</feature>
<dbReference type="eggNOG" id="ENOG502RC64">
    <property type="taxonomic scope" value="Eukaryota"/>
</dbReference>
<organism evidence="3 4">
    <name type="scientific">Auricularia subglabra (strain TFB-10046 / SS5)</name>
    <name type="common">White-rot fungus</name>
    <name type="synonym">Auricularia delicata (strain TFB10046)</name>
    <dbReference type="NCBI Taxonomy" id="717982"/>
    <lineage>
        <taxon>Eukaryota</taxon>
        <taxon>Fungi</taxon>
        <taxon>Dikarya</taxon>
        <taxon>Basidiomycota</taxon>
        <taxon>Agaricomycotina</taxon>
        <taxon>Agaricomycetes</taxon>
        <taxon>Auriculariales</taxon>
        <taxon>Auriculariaceae</taxon>
        <taxon>Auricularia</taxon>
    </lineage>
</organism>
<dbReference type="KEGG" id="adl:AURDEDRAFT_128171"/>
<feature type="domain" description="Fungal-type protein kinase" evidence="2">
    <location>
        <begin position="438"/>
        <end position="669"/>
    </location>
</feature>
<dbReference type="AlphaFoldDB" id="J0LIU4"/>
<evidence type="ECO:0000256" key="1">
    <source>
        <dbReference type="SAM" id="MobiDB-lite"/>
    </source>
</evidence>
<dbReference type="Proteomes" id="UP000006514">
    <property type="component" value="Unassembled WGS sequence"/>
</dbReference>
<accession>J0LIU4</accession>
<keyword evidence="4" id="KW-1185">Reference proteome</keyword>
<proteinExistence type="predicted"/>
<dbReference type="SUPFAM" id="SSF56112">
    <property type="entry name" value="Protein kinase-like (PK-like)"/>
    <property type="match status" value="1"/>
</dbReference>
<dbReference type="InParanoid" id="J0LIU4"/>
<evidence type="ECO:0000313" key="3">
    <source>
        <dbReference type="EMBL" id="EJD39541.1"/>
    </source>
</evidence>
<dbReference type="Pfam" id="PF17667">
    <property type="entry name" value="Pkinase_fungal"/>
    <property type="match status" value="1"/>
</dbReference>
<gene>
    <name evidence="3" type="ORF">AURDEDRAFT_128171</name>
</gene>
<dbReference type="InterPro" id="IPR040976">
    <property type="entry name" value="Pkinase_fungal"/>
</dbReference>
<dbReference type="InterPro" id="IPR011009">
    <property type="entry name" value="Kinase-like_dom_sf"/>
</dbReference>
<reference evidence="4" key="1">
    <citation type="journal article" date="2012" name="Science">
        <title>The Paleozoic origin of enzymatic lignin decomposition reconstructed from 31 fungal genomes.</title>
        <authorList>
            <person name="Floudas D."/>
            <person name="Binder M."/>
            <person name="Riley R."/>
            <person name="Barry K."/>
            <person name="Blanchette R.A."/>
            <person name="Henrissat B."/>
            <person name="Martinez A.T."/>
            <person name="Otillar R."/>
            <person name="Spatafora J.W."/>
            <person name="Yadav J.S."/>
            <person name="Aerts A."/>
            <person name="Benoit I."/>
            <person name="Boyd A."/>
            <person name="Carlson A."/>
            <person name="Copeland A."/>
            <person name="Coutinho P.M."/>
            <person name="de Vries R.P."/>
            <person name="Ferreira P."/>
            <person name="Findley K."/>
            <person name="Foster B."/>
            <person name="Gaskell J."/>
            <person name="Glotzer D."/>
            <person name="Gorecki P."/>
            <person name="Heitman J."/>
            <person name="Hesse C."/>
            <person name="Hori C."/>
            <person name="Igarashi K."/>
            <person name="Jurgens J.A."/>
            <person name="Kallen N."/>
            <person name="Kersten P."/>
            <person name="Kohler A."/>
            <person name="Kuees U."/>
            <person name="Kumar T.K.A."/>
            <person name="Kuo A."/>
            <person name="LaButti K."/>
            <person name="Larrondo L.F."/>
            <person name="Lindquist E."/>
            <person name="Ling A."/>
            <person name="Lombard V."/>
            <person name="Lucas S."/>
            <person name="Lundell T."/>
            <person name="Martin R."/>
            <person name="McLaughlin D.J."/>
            <person name="Morgenstern I."/>
            <person name="Morin E."/>
            <person name="Murat C."/>
            <person name="Nagy L.G."/>
            <person name="Nolan M."/>
            <person name="Ohm R.A."/>
            <person name="Patyshakuliyeva A."/>
            <person name="Rokas A."/>
            <person name="Ruiz-Duenas F.J."/>
            <person name="Sabat G."/>
            <person name="Salamov A."/>
            <person name="Samejima M."/>
            <person name="Schmutz J."/>
            <person name="Slot J.C."/>
            <person name="St John F."/>
            <person name="Stenlid J."/>
            <person name="Sun H."/>
            <person name="Sun S."/>
            <person name="Syed K."/>
            <person name="Tsang A."/>
            <person name="Wiebenga A."/>
            <person name="Young D."/>
            <person name="Pisabarro A."/>
            <person name="Eastwood D.C."/>
            <person name="Martin F."/>
            <person name="Cullen D."/>
            <person name="Grigoriev I.V."/>
            <person name="Hibbett D.S."/>
        </authorList>
    </citation>
    <scope>NUCLEOTIDE SEQUENCE [LARGE SCALE GENOMIC DNA]</scope>
    <source>
        <strain evidence="4">TFB10046</strain>
    </source>
</reference>
<evidence type="ECO:0000259" key="2">
    <source>
        <dbReference type="Pfam" id="PF17667"/>
    </source>
</evidence>
<sequence length="789" mass="88029">MAAPPGTTPQGHQSAALHDNRKQSDLKPLMELEVCGVVFESDDVPSLFFPDHLFPADNVPNSQEGDLWHLIQDLSVVNKEDDAYKPLVAVFSYVVDHSRGLIDSSSNDAGGSDDSDDSSRAPPRAFFIVYTKQMKDKFDGAGHLKPDALYTDREILPKEAVPWCAVRIAIEVKGNWRHGLQQGLTYARSMLEVGDKWYSMVIVYNHLTLELRFCFATRHAVFVTPAWKLTNPSHYAKAATTLIRACNASGSTAGFDLHRARDVEGKTHLILPDMHHSIKLGDPLCRRIHIIGRGTHVYPASLSDSFAGAERDELFDPPEFSQQLEDDPTIHVPHLDIAGMSHPERRVVASPDTPPIYGASPLGHIATALADLTIEPTALLDDAGVPSSPAAPSVHAMRAAVLPPASSTAADSLYALGTWESLCQKAQLHWDMESLQSIGGSEFVVKEAWVSYERHNTEVEVLQAVKGLYGFVEYAGHMVIPHPGMERLAAFGDPPANGTSRRCKHWTQIYPQGEPRLMVRVHRAIFYKTLGVSLITIGGDSTAIANAMKDAATALLLLYDKKHIHRDLSTWNLVAYQKDLKTAASQLNVLKKLFGRKFKKIAKLFEWQHVFLIDFDHAVRWDVNRDHLPSRSGTWAFMAAARLRAWISKARWIDTLIDDLEGAIWSLFYAVLRANRHKLSELEKLHFASFNSDHPYMLAATKHMILAFEKDETGDLSALKETWPLWWRLFRVARGARVAITALKARLPEGKTFADASKKIKAEMDQLYKSTVYDYVEAVGEALKEMNSK</sequence>
<dbReference type="OrthoDB" id="5584477at2759"/>
<name>J0LIU4_AURST</name>
<evidence type="ECO:0000313" key="4">
    <source>
        <dbReference type="Proteomes" id="UP000006514"/>
    </source>
</evidence>
<protein>
    <recommendedName>
        <fullName evidence="2">Fungal-type protein kinase domain-containing protein</fullName>
    </recommendedName>
</protein>
<dbReference type="EMBL" id="JH687812">
    <property type="protein sequence ID" value="EJD39541.1"/>
    <property type="molecule type" value="Genomic_DNA"/>
</dbReference>